<feature type="compositionally biased region" description="Low complexity" evidence="1">
    <location>
        <begin position="79"/>
        <end position="93"/>
    </location>
</feature>
<protein>
    <submittedName>
        <fullName evidence="2">Uncharacterized protein</fullName>
    </submittedName>
</protein>
<comment type="caution">
    <text evidence="2">The sequence shown here is derived from an EMBL/GenBank/DDBJ whole genome shotgun (WGS) entry which is preliminary data.</text>
</comment>
<feature type="region of interest" description="Disordered" evidence="1">
    <location>
        <begin position="1"/>
        <end position="59"/>
    </location>
</feature>
<accession>A0ABR1GF90</accession>
<name>A0ABR1GF90_AURAN</name>
<feature type="compositionally biased region" description="Acidic residues" evidence="1">
    <location>
        <begin position="1"/>
        <end position="33"/>
    </location>
</feature>
<evidence type="ECO:0000313" key="3">
    <source>
        <dbReference type="Proteomes" id="UP001363151"/>
    </source>
</evidence>
<dbReference type="EMBL" id="JBBJCI010000018">
    <property type="protein sequence ID" value="KAK7254780.1"/>
    <property type="molecule type" value="Genomic_DNA"/>
</dbReference>
<evidence type="ECO:0000313" key="2">
    <source>
        <dbReference type="EMBL" id="KAK7254780.1"/>
    </source>
</evidence>
<dbReference type="Proteomes" id="UP001363151">
    <property type="component" value="Unassembled WGS sequence"/>
</dbReference>
<feature type="region of interest" description="Disordered" evidence="1">
    <location>
        <begin position="79"/>
        <end position="122"/>
    </location>
</feature>
<proteinExistence type="predicted"/>
<sequence>MASFEDSDDDLQEESDDYSYESGEDDNASDSEAETSPPQQPYPVSLSEEEVASEARRRATAVQRALGCSAFAARVALRSAAGSTPRPSAARAGAARRRRRRNSRRRLLRRRPRAQAARDLHGELSGLTEQKAADVADARRRIVFLAAALTKYRANIADWGA</sequence>
<reference evidence="2 3" key="1">
    <citation type="submission" date="2024-03" db="EMBL/GenBank/DDBJ databases">
        <title>Aureococcus anophagefferens CCMP1851 and Kratosvirus quantuckense: Draft genome of a second virus-susceptible host strain in the model system.</title>
        <authorList>
            <person name="Chase E."/>
            <person name="Truchon A.R."/>
            <person name="Schepens W."/>
            <person name="Wilhelm S.W."/>
        </authorList>
    </citation>
    <scope>NUCLEOTIDE SEQUENCE [LARGE SCALE GENOMIC DNA]</scope>
    <source>
        <strain evidence="2 3">CCMP1851</strain>
    </source>
</reference>
<gene>
    <name evidence="2" type="ORF">SO694_00131090</name>
</gene>
<evidence type="ECO:0000256" key="1">
    <source>
        <dbReference type="SAM" id="MobiDB-lite"/>
    </source>
</evidence>
<keyword evidence="3" id="KW-1185">Reference proteome</keyword>
<organism evidence="2 3">
    <name type="scientific">Aureococcus anophagefferens</name>
    <name type="common">Harmful bloom alga</name>
    <dbReference type="NCBI Taxonomy" id="44056"/>
    <lineage>
        <taxon>Eukaryota</taxon>
        <taxon>Sar</taxon>
        <taxon>Stramenopiles</taxon>
        <taxon>Ochrophyta</taxon>
        <taxon>Pelagophyceae</taxon>
        <taxon>Pelagomonadales</taxon>
        <taxon>Pelagomonadaceae</taxon>
        <taxon>Aureococcus</taxon>
    </lineage>
</organism>
<feature type="compositionally biased region" description="Basic residues" evidence="1">
    <location>
        <begin position="94"/>
        <end position="113"/>
    </location>
</feature>